<dbReference type="InterPro" id="IPR012340">
    <property type="entry name" value="NA-bd_OB-fold"/>
</dbReference>
<dbReference type="AlphaFoldDB" id="A0A3P6E3H5"/>
<dbReference type="Gene3D" id="2.40.50.140">
    <property type="entry name" value="Nucleic acid-binding proteins"/>
    <property type="match status" value="1"/>
</dbReference>
<evidence type="ECO:0000313" key="1">
    <source>
        <dbReference type="EMBL" id="VDD29724.1"/>
    </source>
</evidence>
<dbReference type="EMBL" id="LR031875">
    <property type="protein sequence ID" value="VDD29724.1"/>
    <property type="molecule type" value="Genomic_DNA"/>
</dbReference>
<sequence>MFSLPTQSSVIHGFIPAGRARQSHYRPSLRHSTVWNYQYYQLTNDSATFVVFDREMTKLSKQDATALAMGGTGGQELPRCLEELAGKDYIFQIYMYQSVQFHPKPPCLQLVTVASLAPISRVAAATKLQSLMGEGGQATVSARDTVAAANLEIGDDEANPACFEGREKNCSRPRE</sequence>
<name>A0A3P6E3H5_BRAOL</name>
<reference evidence="1" key="1">
    <citation type="submission" date="2018-11" db="EMBL/GenBank/DDBJ databases">
        <authorList>
            <consortium name="Genoscope - CEA"/>
            <person name="William W."/>
        </authorList>
    </citation>
    <scope>NUCLEOTIDE SEQUENCE</scope>
</reference>
<accession>A0A3P6E3H5</accession>
<organism evidence="1">
    <name type="scientific">Brassica oleracea</name>
    <name type="common">Wild cabbage</name>
    <dbReference type="NCBI Taxonomy" id="3712"/>
    <lineage>
        <taxon>Eukaryota</taxon>
        <taxon>Viridiplantae</taxon>
        <taxon>Streptophyta</taxon>
        <taxon>Embryophyta</taxon>
        <taxon>Tracheophyta</taxon>
        <taxon>Spermatophyta</taxon>
        <taxon>Magnoliopsida</taxon>
        <taxon>eudicotyledons</taxon>
        <taxon>Gunneridae</taxon>
        <taxon>Pentapetalae</taxon>
        <taxon>rosids</taxon>
        <taxon>malvids</taxon>
        <taxon>Brassicales</taxon>
        <taxon>Brassicaceae</taxon>
        <taxon>Brassiceae</taxon>
        <taxon>Brassica</taxon>
    </lineage>
</organism>
<protein>
    <recommendedName>
        <fullName evidence="2">Replication factor A C-terminal domain-containing protein</fullName>
    </recommendedName>
</protein>
<gene>
    <name evidence="1" type="ORF">BOLC9T55047H</name>
</gene>
<evidence type="ECO:0008006" key="2">
    <source>
        <dbReference type="Google" id="ProtNLM"/>
    </source>
</evidence>
<proteinExistence type="predicted"/>